<feature type="region of interest" description="Disordered" evidence="1">
    <location>
        <begin position="108"/>
        <end position="127"/>
    </location>
</feature>
<keyword evidence="2" id="KW-0812">Transmembrane</keyword>
<gene>
    <name evidence="3" type="ORF">AKJ09_11264</name>
</gene>
<name>A0A0K1QFP4_9BACT</name>
<proteinExistence type="predicted"/>
<feature type="region of interest" description="Disordered" evidence="1">
    <location>
        <begin position="39"/>
        <end position="59"/>
    </location>
</feature>
<keyword evidence="2" id="KW-0472">Membrane</keyword>
<keyword evidence="2" id="KW-1133">Transmembrane helix</keyword>
<evidence type="ECO:0000256" key="1">
    <source>
        <dbReference type="SAM" id="MobiDB-lite"/>
    </source>
</evidence>
<sequence length="245" mass="25038">MSELSPEERAFLQSATSAWEPSAERARAMRAGIADRLGEAPDLGADAPAPPGRAGGMGTKAAARGPWTLGVGLALVGLCAAGVVWIRASASRPAAVVTHEAPIASSVVEPPSPAAHESAAPSPPAISIDALPNVAAKAPPSSAHRPPSTSIAAESSAGLAEELALLRRAQASLRDGSPDDTLATLANHATHFPQGVLRDERMTLQVLALCQRGDVDAARAVRAELERRSPGSNHLQRLAHSCAAP</sequence>
<dbReference type="Proteomes" id="UP000064967">
    <property type="component" value="Chromosome"/>
</dbReference>
<organism evidence="3 4">
    <name type="scientific">Labilithrix luteola</name>
    <dbReference type="NCBI Taxonomy" id="1391654"/>
    <lineage>
        <taxon>Bacteria</taxon>
        <taxon>Pseudomonadati</taxon>
        <taxon>Myxococcota</taxon>
        <taxon>Polyangia</taxon>
        <taxon>Polyangiales</taxon>
        <taxon>Labilitrichaceae</taxon>
        <taxon>Labilithrix</taxon>
    </lineage>
</organism>
<feature type="compositionally biased region" description="Low complexity" evidence="1">
    <location>
        <begin position="114"/>
        <end position="127"/>
    </location>
</feature>
<accession>A0A0K1QFP4</accession>
<keyword evidence="4" id="KW-1185">Reference proteome</keyword>
<feature type="transmembrane region" description="Helical" evidence="2">
    <location>
        <begin position="67"/>
        <end position="86"/>
    </location>
</feature>
<dbReference type="RefSeq" id="WP_146655192.1">
    <property type="nucleotide sequence ID" value="NZ_CP012333.1"/>
</dbReference>
<protein>
    <submittedName>
        <fullName evidence="3">Uncharacterized protein</fullName>
    </submittedName>
</protein>
<feature type="compositionally biased region" description="Basic and acidic residues" evidence="1">
    <location>
        <begin position="1"/>
        <end position="10"/>
    </location>
</feature>
<dbReference type="OrthoDB" id="5540737at2"/>
<dbReference type="STRING" id="1391654.AKJ09_11264"/>
<dbReference type="KEGG" id="llu:AKJ09_11264"/>
<dbReference type="EMBL" id="CP012333">
    <property type="protein sequence ID" value="AKV04601.1"/>
    <property type="molecule type" value="Genomic_DNA"/>
</dbReference>
<feature type="region of interest" description="Disordered" evidence="1">
    <location>
        <begin position="135"/>
        <end position="154"/>
    </location>
</feature>
<evidence type="ECO:0000256" key="2">
    <source>
        <dbReference type="SAM" id="Phobius"/>
    </source>
</evidence>
<reference evidence="3 4" key="1">
    <citation type="submission" date="2015-08" db="EMBL/GenBank/DDBJ databases">
        <authorList>
            <person name="Babu N.S."/>
            <person name="Beckwith C.J."/>
            <person name="Beseler K.G."/>
            <person name="Brison A."/>
            <person name="Carone J.V."/>
            <person name="Caskin T.P."/>
            <person name="Diamond M."/>
            <person name="Durham M.E."/>
            <person name="Foxe J.M."/>
            <person name="Go M."/>
            <person name="Henderson B.A."/>
            <person name="Jones I.B."/>
            <person name="McGettigan J.A."/>
            <person name="Micheletti S.J."/>
            <person name="Nasrallah M.E."/>
            <person name="Ortiz D."/>
            <person name="Piller C.R."/>
            <person name="Privatt S.R."/>
            <person name="Schneider S.L."/>
            <person name="Sharp S."/>
            <person name="Smith T.C."/>
            <person name="Stanton J.D."/>
            <person name="Ullery H.E."/>
            <person name="Wilson R.J."/>
            <person name="Serrano M.G."/>
            <person name="Buck G."/>
            <person name="Lee V."/>
            <person name="Wang Y."/>
            <person name="Carvalho R."/>
            <person name="Voegtly L."/>
            <person name="Shi R."/>
            <person name="Duckworth R."/>
            <person name="Johnson A."/>
            <person name="Loviza R."/>
            <person name="Walstead R."/>
            <person name="Shah Z."/>
            <person name="Kiflezghi M."/>
            <person name="Wade K."/>
            <person name="Ball S.L."/>
            <person name="Bradley K.W."/>
            <person name="Asai D.J."/>
            <person name="Bowman C.A."/>
            <person name="Russell D.A."/>
            <person name="Pope W.H."/>
            <person name="Jacobs-Sera D."/>
            <person name="Hendrix R.W."/>
            <person name="Hatfull G.F."/>
        </authorList>
    </citation>
    <scope>NUCLEOTIDE SEQUENCE [LARGE SCALE GENOMIC DNA]</scope>
    <source>
        <strain evidence="3 4">DSM 27648</strain>
    </source>
</reference>
<evidence type="ECO:0000313" key="3">
    <source>
        <dbReference type="EMBL" id="AKV04601.1"/>
    </source>
</evidence>
<dbReference type="AlphaFoldDB" id="A0A0K1QFP4"/>
<evidence type="ECO:0000313" key="4">
    <source>
        <dbReference type="Proteomes" id="UP000064967"/>
    </source>
</evidence>
<feature type="region of interest" description="Disordered" evidence="1">
    <location>
        <begin position="1"/>
        <end position="26"/>
    </location>
</feature>